<comment type="caution">
    <text evidence="2">The sequence shown here is derived from an EMBL/GenBank/DDBJ whole genome shotgun (WGS) entry which is preliminary data.</text>
</comment>
<proteinExistence type="predicted"/>
<keyword evidence="3" id="KW-1185">Reference proteome</keyword>
<evidence type="ECO:0000313" key="2">
    <source>
        <dbReference type="EMBL" id="MBC8597482.1"/>
    </source>
</evidence>
<dbReference type="AlphaFoldDB" id="A0A926FE07"/>
<feature type="signal peptide" evidence="1">
    <location>
        <begin position="1"/>
        <end position="25"/>
    </location>
</feature>
<name>A0A926FE07_9FIRM</name>
<keyword evidence="1" id="KW-0732">Signal</keyword>
<evidence type="ECO:0000313" key="3">
    <source>
        <dbReference type="Proteomes" id="UP000647416"/>
    </source>
</evidence>
<feature type="chain" id="PRO_5036771025" evidence="1">
    <location>
        <begin position="26"/>
        <end position="925"/>
    </location>
</feature>
<dbReference type="Proteomes" id="UP000647416">
    <property type="component" value="Unassembled WGS sequence"/>
</dbReference>
<dbReference type="RefSeq" id="WP_262432756.1">
    <property type="nucleotide sequence ID" value="NZ_JACRTE010000036.1"/>
</dbReference>
<accession>A0A926FE07</accession>
<organism evidence="2 3">
    <name type="scientific">Qingrenia yutianensis</name>
    <dbReference type="NCBI Taxonomy" id="2763676"/>
    <lineage>
        <taxon>Bacteria</taxon>
        <taxon>Bacillati</taxon>
        <taxon>Bacillota</taxon>
        <taxon>Clostridia</taxon>
        <taxon>Eubacteriales</taxon>
        <taxon>Oscillospiraceae</taxon>
        <taxon>Qingrenia</taxon>
    </lineage>
</organism>
<dbReference type="EMBL" id="JACRTE010000036">
    <property type="protein sequence ID" value="MBC8597482.1"/>
    <property type="molecule type" value="Genomic_DNA"/>
</dbReference>
<protein>
    <submittedName>
        <fullName evidence="2">Uncharacterized protein</fullName>
    </submittedName>
</protein>
<reference evidence="2" key="1">
    <citation type="submission" date="2020-08" db="EMBL/GenBank/DDBJ databases">
        <title>Genome public.</title>
        <authorList>
            <person name="Liu C."/>
            <person name="Sun Q."/>
        </authorList>
    </citation>
    <scope>NUCLEOTIDE SEQUENCE</scope>
    <source>
        <strain evidence="2">NSJ-50</strain>
    </source>
</reference>
<evidence type="ECO:0000256" key="1">
    <source>
        <dbReference type="SAM" id="SignalP"/>
    </source>
</evidence>
<gene>
    <name evidence="2" type="ORF">H8706_11505</name>
</gene>
<sequence length="925" mass="103680">MKKLICILMISAIMITGLSMPAVYAAEYDADLYSFCADVLNSLEIPVDTSENMMKKVSYSQFAKMLDALVENEDISNIYMSEKLHNSYLYMDYSEAAKILVSLLGWNFGNQADRYMSIANQVGLSDNVVNKEDKFLVYDVVIMFYNALTADTLEQTVYGTDAEYEKGGITLAEKYKHAVKFEGRLIGNRYSTMYDNMFAAKDEIIVNNSVIGNMIFKTNFDTYSLLGRNVEGFYLEEKGKDKKQLLSVKPKLEDDVLSLSYENRPYYIDNQIRYIVNNKEKKISLEFATDVIYNGQYATQNTGQFLQRISEGINYGLSSLTIVDCDEDGKYDLVAIECYKTMVVEGKSSSVFKVYSDKNEFLSYDEEYQNGRLSLVDIDGKPFEYKELQKGDTLSIFEGASNEKAVKIIVNDNMISAAVNGVCSGEPNNYEFKVKTDDTEEIQNLEFAYSTLENNVSLGEFYDLYLDHTGRIARAKRNTSDGVHYGLFVEFFSDLESSGKDKFKAMIMTDLNGTGSSKLQLVELQKNAKFNGINITTSNYKAFNLELFHTVVMYYTTSDGKIKKIVGADSGIEGSLITKNKRQNPDNENTVPDTRKLMFSKGAASSAMFSATNSEITSGTPYTNISFGIFDEAGTNIAPFNGCKVIGIPDIAPADASTSYGYDYYKVLNFESAEYFHLTAAGDYKITAYYEQDAVVPTFVVYTMPLQDKPSSNIQMTITDKILIVNDVSHVINPITETVSQKIECMYGGKMTTVYSKDEGVKDYTNDTQFINLSEGDLIIPAFDANGMVTYAFMLYDYNSDSETGDIPSYINSGTYSINNGYSGFNSVQSDYFIKKGYVYNIGATDCGIILADSISDMENGTNLYGFAKPIKHMYVYDTKQNNLQKRITNGKMSPGITFFEDSMNTSVAVVRHRSGNCLDVVIYK</sequence>